<name>A0A162KJV9_9PROT</name>
<evidence type="ECO:0000313" key="1">
    <source>
        <dbReference type="EMBL" id="KYO51463.1"/>
    </source>
</evidence>
<evidence type="ECO:0000313" key="2">
    <source>
        <dbReference type="Proteomes" id="UP000075787"/>
    </source>
</evidence>
<dbReference type="EMBL" id="LPZR01000172">
    <property type="protein sequence ID" value="KYO51463.1"/>
    <property type="molecule type" value="Genomic_DNA"/>
</dbReference>
<dbReference type="AlphaFoldDB" id="A0A162KJV9"/>
<sequence length="72" mass="8244">MHRRSDIKKQDGNNAIVCHWGQNMTRNEIATENRKQVQDRPLWLRPALEVWALAPATRMMDAFNPDGGPTTS</sequence>
<organism evidence="1 2">
    <name type="scientific">Tistrella mobilis</name>
    <dbReference type="NCBI Taxonomy" id="171437"/>
    <lineage>
        <taxon>Bacteria</taxon>
        <taxon>Pseudomonadati</taxon>
        <taxon>Pseudomonadota</taxon>
        <taxon>Alphaproteobacteria</taxon>
        <taxon>Geminicoccales</taxon>
        <taxon>Geminicoccaceae</taxon>
        <taxon>Tistrella</taxon>
    </lineage>
</organism>
<reference evidence="1 2" key="1">
    <citation type="submission" date="2015-12" db="EMBL/GenBank/DDBJ databases">
        <title>Genome sequence of Tistrella mobilis MCCC 1A02139.</title>
        <authorList>
            <person name="Lu L."/>
            <person name="Lai Q."/>
            <person name="Shao Z."/>
            <person name="Qian P."/>
        </authorList>
    </citation>
    <scope>NUCLEOTIDE SEQUENCE [LARGE SCALE GENOMIC DNA]</scope>
    <source>
        <strain evidence="1 2">MCCC 1A02139</strain>
    </source>
</reference>
<accession>A0A162KJV9</accession>
<comment type="caution">
    <text evidence="1">The sequence shown here is derived from an EMBL/GenBank/DDBJ whole genome shotgun (WGS) entry which is preliminary data.</text>
</comment>
<gene>
    <name evidence="1" type="ORF">AUP44_08690</name>
</gene>
<protein>
    <submittedName>
        <fullName evidence="1">Uncharacterized protein</fullName>
    </submittedName>
</protein>
<proteinExistence type="predicted"/>
<dbReference type="Proteomes" id="UP000075787">
    <property type="component" value="Unassembled WGS sequence"/>
</dbReference>